<dbReference type="GeneID" id="30523176"/>
<dbReference type="InterPro" id="IPR016897">
    <property type="entry name" value="SKP1"/>
</dbReference>
<dbReference type="GO" id="GO:0006511">
    <property type="term" value="P:ubiquitin-dependent protein catabolic process"/>
    <property type="evidence" value="ECO:0007669"/>
    <property type="project" value="InterPro"/>
</dbReference>
<feature type="domain" description="SKP1 component dimerisation" evidence="1">
    <location>
        <begin position="88"/>
        <end position="134"/>
    </location>
</feature>
<gene>
    <name evidence="2" type="ORF">BQ3484_221</name>
</gene>
<dbReference type="InterPro" id="IPR036296">
    <property type="entry name" value="SKP1-like_dim_sf"/>
</dbReference>
<accession>A0A1M7XUC8</accession>
<protein>
    <submittedName>
        <fullName evidence="2">E3 ubiquitin ligase SCF complex Skp1 subunit</fullName>
    </submittedName>
</protein>
<dbReference type="InterPro" id="IPR011333">
    <property type="entry name" value="SKP1/BTB/POZ_sf"/>
</dbReference>
<keyword evidence="3" id="KW-1185">Reference proteome</keyword>
<organism evidence="2 3">
    <name type="scientific">Cedratvirus A11</name>
    <dbReference type="NCBI Taxonomy" id="1903266"/>
    <lineage>
        <taxon>Viruses</taxon>
        <taxon>Pithoviruses</taxon>
        <taxon>Orthocedratvirinae</taxon>
        <taxon>Alphacedratvirus</taxon>
        <taxon>Alphacedratvirus aljazairmassiliense</taxon>
    </lineage>
</organism>
<proteinExistence type="predicted"/>
<evidence type="ECO:0000259" key="1">
    <source>
        <dbReference type="Pfam" id="PF01466"/>
    </source>
</evidence>
<dbReference type="RefSeq" id="YP_009329161.1">
    <property type="nucleotide sequence ID" value="NC_032108.1"/>
</dbReference>
<dbReference type="Pfam" id="PF01466">
    <property type="entry name" value="Skp1"/>
    <property type="match status" value="1"/>
</dbReference>
<dbReference type="KEGG" id="vg:30523176"/>
<name>A0A1M7XUC8_9VIRU</name>
<dbReference type="GO" id="GO:0016874">
    <property type="term" value="F:ligase activity"/>
    <property type="evidence" value="ECO:0007669"/>
    <property type="project" value="UniProtKB-KW"/>
</dbReference>
<evidence type="ECO:0000313" key="3">
    <source>
        <dbReference type="Proteomes" id="UP000201465"/>
    </source>
</evidence>
<keyword evidence="2" id="KW-0436">Ligase</keyword>
<dbReference type="Proteomes" id="UP000201465">
    <property type="component" value="Segment"/>
</dbReference>
<evidence type="ECO:0000313" key="2">
    <source>
        <dbReference type="EMBL" id="SHO33289.1"/>
    </source>
</evidence>
<dbReference type="Gene3D" id="3.30.710.10">
    <property type="entry name" value="Potassium Channel Kv1.1, Chain A"/>
    <property type="match status" value="1"/>
</dbReference>
<dbReference type="EMBL" id="LT671577">
    <property type="protein sequence ID" value="SHO33289.1"/>
    <property type="molecule type" value="Genomic_DNA"/>
</dbReference>
<reference evidence="2 3" key="1">
    <citation type="submission" date="2016-11" db="EMBL/GenBank/DDBJ databases">
        <authorList>
            <consortium name="Urmite Genomes"/>
        </authorList>
    </citation>
    <scope>NUCLEOTIDE SEQUENCE [LARGE SCALE GENOMIC DNA]</scope>
    <source>
        <strain evidence="2 3">A11</strain>
    </source>
</reference>
<dbReference type="PANTHER" id="PTHR11165">
    <property type="entry name" value="SKP1"/>
    <property type="match status" value="1"/>
</dbReference>
<dbReference type="InterPro" id="IPR016072">
    <property type="entry name" value="Skp1_comp_dimer"/>
</dbReference>
<dbReference type="SUPFAM" id="SSF81382">
    <property type="entry name" value="Skp1 dimerisation domain-like"/>
    <property type="match status" value="1"/>
</dbReference>
<sequence>MSLNIITADAVSFTLTQDEVKRIPLLAKMSEDCAGEVSEEIAVTVESGPLKNVLAWINKKEEDKFWPGYEKHDIFAILMASDYFDMDDLLKEGAKYVADFTKGMTVEQLREYYEKEDDFTDEERAEIERENKWMENL</sequence>